<evidence type="ECO:0000256" key="3">
    <source>
        <dbReference type="ARBA" id="ARBA00023027"/>
    </source>
</evidence>
<keyword evidence="2" id="KW-0560">Oxidoreductase</keyword>
<proteinExistence type="inferred from homology"/>
<reference evidence="4 5" key="1">
    <citation type="submission" date="2019-03" db="EMBL/GenBank/DDBJ databases">
        <title>Genomic Encyclopedia of Archaeal and Bacterial Type Strains, Phase II (KMG-II): from individual species to whole genera.</title>
        <authorList>
            <person name="Goeker M."/>
        </authorList>
    </citation>
    <scope>NUCLEOTIDE SEQUENCE [LARGE SCALE GENOMIC DNA]</scope>
    <source>
        <strain evidence="4 5">DSM 45499</strain>
    </source>
</reference>
<dbReference type="InterPro" id="IPR023985">
    <property type="entry name" value="SDR_subfam_1"/>
</dbReference>
<dbReference type="Proteomes" id="UP000294927">
    <property type="component" value="Unassembled WGS sequence"/>
</dbReference>
<dbReference type="GO" id="GO:0016491">
    <property type="term" value="F:oxidoreductase activity"/>
    <property type="evidence" value="ECO:0007669"/>
    <property type="project" value="UniProtKB-KW"/>
</dbReference>
<dbReference type="Gene3D" id="3.40.50.720">
    <property type="entry name" value="NAD(P)-binding Rossmann-like Domain"/>
    <property type="match status" value="1"/>
</dbReference>
<sequence length="286" mass="30260">MGRVQDKVVLITGAARGQGRAHALRLAEEGANVIAVDLCAQIDSVGYPLAVPEDLDETARQIEKLDRRVVTRTLDVRDPAALKAAVADGVAELGRLDAVVAQAGIAPIGAVGNAQAFLDAVTVNFNGIVHTVDAALPHLADGGSIVATGSVAALMPPSSTGSQDFGKLGYSFAKRTVASFVNDLAATLAPRRIRANAVHPTNTNTPMLNSDPMYREFRPDLDNPAREDVLEAFEVMTAMGLPYVEPTDVADAVLFLVSDESRFITGAQLRIDAGAIVKRRPQQPQF</sequence>
<organism evidence="4 5">
    <name type="scientific">Actinophytocola oryzae</name>
    <dbReference type="NCBI Taxonomy" id="502181"/>
    <lineage>
        <taxon>Bacteria</taxon>
        <taxon>Bacillati</taxon>
        <taxon>Actinomycetota</taxon>
        <taxon>Actinomycetes</taxon>
        <taxon>Pseudonocardiales</taxon>
        <taxon>Pseudonocardiaceae</taxon>
    </lineage>
</organism>
<keyword evidence="3" id="KW-0520">NAD</keyword>
<dbReference type="InterPro" id="IPR036291">
    <property type="entry name" value="NAD(P)-bd_dom_sf"/>
</dbReference>
<keyword evidence="5" id="KW-1185">Reference proteome</keyword>
<dbReference type="SUPFAM" id="SSF51735">
    <property type="entry name" value="NAD(P)-binding Rossmann-fold domains"/>
    <property type="match status" value="1"/>
</dbReference>
<dbReference type="PANTHER" id="PTHR43477:SF1">
    <property type="entry name" value="DIHYDROANTICAPSIN 7-DEHYDROGENASE"/>
    <property type="match status" value="1"/>
</dbReference>
<dbReference type="InterPro" id="IPR002347">
    <property type="entry name" value="SDR_fam"/>
</dbReference>
<accession>A0A4R7W0R5</accession>
<dbReference type="AlphaFoldDB" id="A0A4R7W0R5"/>
<evidence type="ECO:0000313" key="5">
    <source>
        <dbReference type="Proteomes" id="UP000294927"/>
    </source>
</evidence>
<comment type="similarity">
    <text evidence="1">Belongs to the short-chain dehydrogenases/reductases (SDR) family.</text>
</comment>
<dbReference type="PRINTS" id="PR00081">
    <property type="entry name" value="GDHRDH"/>
</dbReference>
<dbReference type="EMBL" id="SOCP01000002">
    <property type="protein sequence ID" value="TDV55982.1"/>
    <property type="molecule type" value="Genomic_DNA"/>
</dbReference>
<dbReference type="PANTHER" id="PTHR43477">
    <property type="entry name" value="DIHYDROANTICAPSIN 7-DEHYDROGENASE"/>
    <property type="match status" value="1"/>
</dbReference>
<dbReference type="InterPro" id="IPR051122">
    <property type="entry name" value="SDR_DHRS6-like"/>
</dbReference>
<dbReference type="RefSeq" id="WP_133901287.1">
    <property type="nucleotide sequence ID" value="NZ_SOCP01000002.1"/>
</dbReference>
<evidence type="ECO:0000313" key="4">
    <source>
        <dbReference type="EMBL" id="TDV55982.1"/>
    </source>
</evidence>
<evidence type="ECO:0000256" key="1">
    <source>
        <dbReference type="ARBA" id="ARBA00006484"/>
    </source>
</evidence>
<name>A0A4R7W0R5_9PSEU</name>
<evidence type="ECO:0000256" key="2">
    <source>
        <dbReference type="ARBA" id="ARBA00023002"/>
    </source>
</evidence>
<dbReference type="OrthoDB" id="3206777at2"/>
<dbReference type="Pfam" id="PF13561">
    <property type="entry name" value="adh_short_C2"/>
    <property type="match status" value="1"/>
</dbReference>
<dbReference type="FunFam" id="3.40.50.720:FF:000084">
    <property type="entry name" value="Short-chain dehydrogenase reductase"/>
    <property type="match status" value="1"/>
</dbReference>
<gene>
    <name evidence="4" type="ORF">CLV71_10243</name>
</gene>
<protein>
    <submittedName>
        <fullName evidence="4">SDR family mycofactocin-dependent oxidoreductase</fullName>
    </submittedName>
</protein>
<comment type="caution">
    <text evidence="4">The sequence shown here is derived from an EMBL/GenBank/DDBJ whole genome shotgun (WGS) entry which is preliminary data.</text>
</comment>
<dbReference type="CDD" id="cd05233">
    <property type="entry name" value="SDR_c"/>
    <property type="match status" value="1"/>
</dbReference>
<dbReference type="NCBIfam" id="TIGR03971">
    <property type="entry name" value="SDR_subfam_1"/>
    <property type="match status" value="1"/>
</dbReference>